<gene>
    <name evidence="2" type="ORF">QQX98_011970</name>
</gene>
<comment type="caution">
    <text evidence="2">The sequence shown here is derived from an EMBL/GenBank/DDBJ whole genome shotgun (WGS) entry which is preliminary data.</text>
</comment>
<proteinExistence type="predicted"/>
<keyword evidence="3" id="KW-1185">Reference proteome</keyword>
<sequence>MNPRANEKKIKERFPQPGNRVVTEGLLLGPYITIDSWEEIFTDDLPAGRLIAAATDETIWVGHQAGGAAEGDDSDVLMADEDNNDDDDDDDDDNDEVNDLPQSQLPDSLQLSDSLLPGSLPEGGHSQPADSRRP</sequence>
<evidence type="ECO:0000256" key="1">
    <source>
        <dbReference type="SAM" id="MobiDB-lite"/>
    </source>
</evidence>
<reference evidence="2 3" key="1">
    <citation type="journal article" date="2025" name="Microbiol. Resour. Announc.">
        <title>Draft genome sequences for Neonectria magnoliae and Neonectria punicea, canker pathogens of Liriodendron tulipifera and Acer saccharum in West Virginia.</title>
        <authorList>
            <person name="Petronek H.M."/>
            <person name="Kasson M.T."/>
            <person name="Metheny A.M."/>
            <person name="Stauder C.M."/>
            <person name="Lovett B."/>
            <person name="Lynch S.C."/>
            <person name="Garnas J.R."/>
            <person name="Kasson L.R."/>
            <person name="Stajich J.E."/>
        </authorList>
    </citation>
    <scope>NUCLEOTIDE SEQUENCE [LARGE SCALE GENOMIC DNA]</scope>
    <source>
        <strain evidence="2 3">NRRL 64653</strain>
    </source>
</reference>
<name>A0ABR1GKC5_9HYPO</name>
<evidence type="ECO:0000313" key="3">
    <source>
        <dbReference type="Proteomes" id="UP001498476"/>
    </source>
</evidence>
<accession>A0ABR1GKC5</accession>
<dbReference type="EMBL" id="JAZAVJ010000318">
    <property type="protein sequence ID" value="KAK7398640.1"/>
    <property type="molecule type" value="Genomic_DNA"/>
</dbReference>
<organism evidence="2 3">
    <name type="scientific">Neonectria punicea</name>
    <dbReference type="NCBI Taxonomy" id="979145"/>
    <lineage>
        <taxon>Eukaryota</taxon>
        <taxon>Fungi</taxon>
        <taxon>Dikarya</taxon>
        <taxon>Ascomycota</taxon>
        <taxon>Pezizomycotina</taxon>
        <taxon>Sordariomycetes</taxon>
        <taxon>Hypocreomycetidae</taxon>
        <taxon>Hypocreales</taxon>
        <taxon>Nectriaceae</taxon>
        <taxon>Neonectria</taxon>
    </lineage>
</organism>
<protein>
    <submittedName>
        <fullName evidence="2">Uncharacterized protein</fullName>
    </submittedName>
</protein>
<feature type="region of interest" description="Disordered" evidence="1">
    <location>
        <begin position="63"/>
        <end position="134"/>
    </location>
</feature>
<dbReference type="Proteomes" id="UP001498476">
    <property type="component" value="Unassembled WGS sequence"/>
</dbReference>
<feature type="compositionally biased region" description="Acidic residues" evidence="1">
    <location>
        <begin position="70"/>
        <end position="98"/>
    </location>
</feature>
<evidence type="ECO:0000313" key="2">
    <source>
        <dbReference type="EMBL" id="KAK7398640.1"/>
    </source>
</evidence>
<feature type="compositionally biased region" description="Low complexity" evidence="1">
    <location>
        <begin position="99"/>
        <end position="120"/>
    </location>
</feature>